<dbReference type="CDD" id="cd00488">
    <property type="entry name" value="PCD_DCoH"/>
    <property type="match status" value="1"/>
</dbReference>
<evidence type="ECO:0000256" key="1">
    <source>
        <dbReference type="ARBA" id="ARBA00001554"/>
    </source>
</evidence>
<dbReference type="EMBL" id="UINC01011678">
    <property type="protein sequence ID" value="SVA51385.1"/>
    <property type="molecule type" value="Genomic_DNA"/>
</dbReference>
<gene>
    <name evidence="5" type="ORF">METZ01_LOCUS104239</name>
</gene>
<proteinExistence type="inferred from homology"/>
<evidence type="ECO:0000313" key="5">
    <source>
        <dbReference type="EMBL" id="SVA51385.1"/>
    </source>
</evidence>
<comment type="similarity">
    <text evidence="2">Belongs to the pterin-4-alpha-carbinolamine dehydratase family.</text>
</comment>
<sequence>MGRLEQKKIDRALQELPGWSFGDNSLVKECTFEAYMDGITFVNRLAEKAEEHDHHPDLEIGWCRVEITFTSHDSGGVTERDVKMAKVVESLL</sequence>
<dbReference type="GO" id="GO:0008124">
    <property type="term" value="F:4-alpha-hydroxytetrahydrobiopterin dehydratase activity"/>
    <property type="evidence" value="ECO:0007669"/>
    <property type="project" value="UniProtKB-EC"/>
</dbReference>
<protein>
    <recommendedName>
        <fullName evidence="3">4a-hydroxytetrahydrobiopterin dehydratase</fullName>
        <ecNumber evidence="3">4.2.1.96</ecNumber>
    </recommendedName>
</protein>
<dbReference type="PANTHER" id="PTHR12599">
    <property type="entry name" value="PTERIN-4-ALPHA-CARBINOLAMINE DEHYDRATASE"/>
    <property type="match status" value="1"/>
</dbReference>
<keyword evidence="4" id="KW-0456">Lyase</keyword>
<evidence type="ECO:0000256" key="3">
    <source>
        <dbReference type="ARBA" id="ARBA00013252"/>
    </source>
</evidence>
<organism evidence="5">
    <name type="scientific">marine metagenome</name>
    <dbReference type="NCBI Taxonomy" id="408172"/>
    <lineage>
        <taxon>unclassified sequences</taxon>
        <taxon>metagenomes</taxon>
        <taxon>ecological metagenomes</taxon>
    </lineage>
</organism>
<dbReference type="InterPro" id="IPR001533">
    <property type="entry name" value="Pterin_deHydtase"/>
</dbReference>
<dbReference type="NCBIfam" id="NF002017">
    <property type="entry name" value="PRK00823.1-2"/>
    <property type="match status" value="1"/>
</dbReference>
<dbReference type="Pfam" id="PF01329">
    <property type="entry name" value="Pterin_4a"/>
    <property type="match status" value="1"/>
</dbReference>
<dbReference type="HAMAP" id="MF_00434">
    <property type="entry name" value="Pterin_4_alpha"/>
    <property type="match status" value="1"/>
</dbReference>
<dbReference type="SUPFAM" id="SSF55248">
    <property type="entry name" value="PCD-like"/>
    <property type="match status" value="1"/>
</dbReference>
<dbReference type="AlphaFoldDB" id="A0A381WFX8"/>
<dbReference type="Gene3D" id="3.30.1360.20">
    <property type="entry name" value="Transcriptional coactivator/pterin dehydratase"/>
    <property type="match status" value="1"/>
</dbReference>
<dbReference type="PANTHER" id="PTHR12599:SF0">
    <property type="entry name" value="PTERIN-4-ALPHA-CARBINOLAMINE DEHYDRATASE"/>
    <property type="match status" value="1"/>
</dbReference>
<dbReference type="EC" id="4.2.1.96" evidence="3"/>
<name>A0A381WFX8_9ZZZZ</name>
<evidence type="ECO:0000256" key="2">
    <source>
        <dbReference type="ARBA" id="ARBA00006472"/>
    </source>
</evidence>
<dbReference type="GO" id="GO:0006729">
    <property type="term" value="P:tetrahydrobiopterin biosynthetic process"/>
    <property type="evidence" value="ECO:0007669"/>
    <property type="project" value="InterPro"/>
</dbReference>
<evidence type="ECO:0000256" key="4">
    <source>
        <dbReference type="ARBA" id="ARBA00023239"/>
    </source>
</evidence>
<dbReference type="InterPro" id="IPR036428">
    <property type="entry name" value="PCD_sf"/>
</dbReference>
<accession>A0A381WFX8</accession>
<comment type="catalytic activity">
    <reaction evidence="1">
        <text>(4aS,6R)-4a-hydroxy-L-erythro-5,6,7,8-tetrahydrobiopterin = (6R)-L-erythro-6,7-dihydrobiopterin + H2O</text>
        <dbReference type="Rhea" id="RHEA:11920"/>
        <dbReference type="ChEBI" id="CHEBI:15377"/>
        <dbReference type="ChEBI" id="CHEBI:15642"/>
        <dbReference type="ChEBI" id="CHEBI:43120"/>
        <dbReference type="EC" id="4.2.1.96"/>
    </reaction>
</comment>
<reference evidence="5" key="1">
    <citation type="submission" date="2018-05" db="EMBL/GenBank/DDBJ databases">
        <authorList>
            <person name="Lanie J.A."/>
            <person name="Ng W.-L."/>
            <person name="Kazmierczak K.M."/>
            <person name="Andrzejewski T.M."/>
            <person name="Davidsen T.M."/>
            <person name="Wayne K.J."/>
            <person name="Tettelin H."/>
            <person name="Glass J.I."/>
            <person name="Rusch D."/>
            <person name="Podicherti R."/>
            <person name="Tsui H.-C.T."/>
            <person name="Winkler M.E."/>
        </authorList>
    </citation>
    <scope>NUCLEOTIDE SEQUENCE</scope>
</reference>